<feature type="compositionally biased region" description="Gly residues" evidence="10">
    <location>
        <begin position="148"/>
        <end position="158"/>
    </location>
</feature>
<proteinExistence type="inferred from homology"/>
<dbReference type="SUPFAM" id="SSF74653">
    <property type="entry name" value="TolA/TonB C-terminal domain"/>
    <property type="match status" value="1"/>
</dbReference>
<dbReference type="PROSITE" id="PS52015">
    <property type="entry name" value="TONB_CTD"/>
    <property type="match status" value="1"/>
</dbReference>
<keyword evidence="5" id="KW-0997">Cell inner membrane</keyword>
<dbReference type="NCBIfam" id="TIGR01352">
    <property type="entry name" value="tonB_Cterm"/>
    <property type="match status" value="1"/>
</dbReference>
<dbReference type="GO" id="GO:0031992">
    <property type="term" value="F:energy transducer activity"/>
    <property type="evidence" value="ECO:0007669"/>
    <property type="project" value="TreeGrafter"/>
</dbReference>
<organism evidence="13 14">
    <name type="scientific">Hymenobacter fodinae</name>
    <dbReference type="NCBI Taxonomy" id="2510796"/>
    <lineage>
        <taxon>Bacteria</taxon>
        <taxon>Pseudomonadati</taxon>
        <taxon>Bacteroidota</taxon>
        <taxon>Cytophagia</taxon>
        <taxon>Cytophagales</taxon>
        <taxon>Hymenobacteraceae</taxon>
        <taxon>Hymenobacter</taxon>
    </lineage>
</organism>
<evidence type="ECO:0000256" key="10">
    <source>
        <dbReference type="SAM" id="MobiDB-lite"/>
    </source>
</evidence>
<evidence type="ECO:0000256" key="11">
    <source>
        <dbReference type="SAM" id="Phobius"/>
    </source>
</evidence>
<dbReference type="Proteomes" id="UP000298337">
    <property type="component" value="Unassembled WGS sequence"/>
</dbReference>
<dbReference type="PANTHER" id="PTHR33446">
    <property type="entry name" value="PROTEIN TONB-RELATED"/>
    <property type="match status" value="1"/>
</dbReference>
<comment type="caution">
    <text evidence="13">The sequence shown here is derived from an EMBL/GenBank/DDBJ whole genome shotgun (WGS) entry which is preliminary data.</text>
</comment>
<dbReference type="GO" id="GO:0055085">
    <property type="term" value="P:transmembrane transport"/>
    <property type="evidence" value="ECO:0007669"/>
    <property type="project" value="InterPro"/>
</dbReference>
<evidence type="ECO:0000256" key="5">
    <source>
        <dbReference type="ARBA" id="ARBA00022519"/>
    </source>
</evidence>
<dbReference type="EMBL" id="SRLA01000004">
    <property type="protein sequence ID" value="TGE05268.1"/>
    <property type="molecule type" value="Genomic_DNA"/>
</dbReference>
<dbReference type="InterPro" id="IPR051045">
    <property type="entry name" value="TonB-dependent_transducer"/>
</dbReference>
<evidence type="ECO:0000313" key="13">
    <source>
        <dbReference type="EMBL" id="TGE05268.1"/>
    </source>
</evidence>
<gene>
    <name evidence="13" type="ORF">EU556_18315</name>
</gene>
<evidence type="ECO:0000256" key="6">
    <source>
        <dbReference type="ARBA" id="ARBA00022692"/>
    </source>
</evidence>
<sequence length="276" mass="29786">MTNTSQTPIISFDDIVFEGRNKAYGAYVLRRIYGRHVYTAVLLATALTTLLIAFPILVQRLWPSKVVVPGLLDLPKPVIEFEQVKLPTDVVTPPPAAAQPKTVTVRPPAETAPTVVRDELAKPANDKPENTVDIEGPVAVGPVATDGTGLGEIVGPGNGKDTTGKPTAPAEMTPFVHVEEMPDFVGGQAALAKYLQRHLKYPSSALRSSISGKVFVAFTVNSDGTIKDVEILKGLGYGTDEEATRVISSMPAWKPGRQNNRAVPVRYTLPITFRYE</sequence>
<evidence type="ECO:0000256" key="2">
    <source>
        <dbReference type="ARBA" id="ARBA00006555"/>
    </source>
</evidence>
<evidence type="ECO:0000259" key="12">
    <source>
        <dbReference type="PROSITE" id="PS52015"/>
    </source>
</evidence>
<keyword evidence="14" id="KW-1185">Reference proteome</keyword>
<protein>
    <submittedName>
        <fullName evidence="13">Energy transducer TonB</fullName>
    </submittedName>
</protein>
<dbReference type="OrthoDB" id="1039448at2"/>
<dbReference type="PANTHER" id="PTHR33446:SF2">
    <property type="entry name" value="PROTEIN TONB"/>
    <property type="match status" value="1"/>
</dbReference>
<evidence type="ECO:0000256" key="3">
    <source>
        <dbReference type="ARBA" id="ARBA00022448"/>
    </source>
</evidence>
<keyword evidence="3" id="KW-0813">Transport</keyword>
<keyword evidence="7" id="KW-0653">Protein transport</keyword>
<evidence type="ECO:0000256" key="4">
    <source>
        <dbReference type="ARBA" id="ARBA00022475"/>
    </source>
</evidence>
<dbReference type="GO" id="GO:0015031">
    <property type="term" value="P:protein transport"/>
    <property type="evidence" value="ECO:0007669"/>
    <property type="project" value="UniProtKB-KW"/>
</dbReference>
<keyword evidence="4" id="KW-1003">Cell membrane</keyword>
<accession>A0A4Z0P2R9</accession>
<keyword evidence="8 11" id="KW-1133">Transmembrane helix</keyword>
<evidence type="ECO:0000256" key="9">
    <source>
        <dbReference type="ARBA" id="ARBA00023136"/>
    </source>
</evidence>
<comment type="subcellular location">
    <subcellularLocation>
        <location evidence="1">Cell inner membrane</location>
        <topology evidence="1">Single-pass membrane protein</topology>
        <orientation evidence="1">Periplasmic side</orientation>
    </subcellularLocation>
</comment>
<dbReference type="InterPro" id="IPR006260">
    <property type="entry name" value="TonB/TolA_C"/>
</dbReference>
<comment type="similarity">
    <text evidence="2">Belongs to the TonB family.</text>
</comment>
<dbReference type="InterPro" id="IPR037682">
    <property type="entry name" value="TonB_C"/>
</dbReference>
<keyword evidence="9 11" id="KW-0472">Membrane</keyword>
<dbReference type="GO" id="GO:0098797">
    <property type="term" value="C:plasma membrane protein complex"/>
    <property type="evidence" value="ECO:0007669"/>
    <property type="project" value="TreeGrafter"/>
</dbReference>
<evidence type="ECO:0000256" key="8">
    <source>
        <dbReference type="ARBA" id="ARBA00022989"/>
    </source>
</evidence>
<reference evidence="13 14" key="1">
    <citation type="submission" date="2019-04" db="EMBL/GenBank/DDBJ databases">
        <authorList>
            <person name="Feng G."/>
            <person name="Zhang J."/>
            <person name="Zhu H."/>
        </authorList>
    </citation>
    <scope>NUCLEOTIDE SEQUENCE [LARGE SCALE GENOMIC DNA]</scope>
    <source>
        <strain evidence="13 14">92R-1</strain>
    </source>
</reference>
<evidence type="ECO:0000313" key="14">
    <source>
        <dbReference type="Proteomes" id="UP000298337"/>
    </source>
</evidence>
<feature type="transmembrane region" description="Helical" evidence="11">
    <location>
        <begin position="37"/>
        <end position="58"/>
    </location>
</feature>
<keyword evidence="6 11" id="KW-0812">Transmembrane</keyword>
<feature type="region of interest" description="Disordered" evidence="10">
    <location>
        <begin position="146"/>
        <end position="167"/>
    </location>
</feature>
<dbReference type="AlphaFoldDB" id="A0A4Z0P2R9"/>
<dbReference type="RefSeq" id="WP_135435585.1">
    <property type="nucleotide sequence ID" value="NZ_SRLA01000004.1"/>
</dbReference>
<name>A0A4Z0P2R9_9BACT</name>
<evidence type="ECO:0000256" key="1">
    <source>
        <dbReference type="ARBA" id="ARBA00004383"/>
    </source>
</evidence>
<dbReference type="Pfam" id="PF03544">
    <property type="entry name" value="TonB_C"/>
    <property type="match status" value="1"/>
</dbReference>
<feature type="domain" description="TonB C-terminal" evidence="12">
    <location>
        <begin position="186"/>
        <end position="276"/>
    </location>
</feature>
<dbReference type="Gene3D" id="3.30.1150.10">
    <property type="match status" value="1"/>
</dbReference>
<evidence type="ECO:0000256" key="7">
    <source>
        <dbReference type="ARBA" id="ARBA00022927"/>
    </source>
</evidence>